<dbReference type="InParanoid" id="K0I8Y6"/>
<evidence type="ECO:0000313" key="2">
    <source>
        <dbReference type="Proteomes" id="UP000008037"/>
    </source>
</evidence>
<protein>
    <submittedName>
        <fullName evidence="1">Uncharacterized protein</fullName>
    </submittedName>
</protein>
<dbReference type="BioCyc" id="CNIT1237085:G1324-777-MONOMER"/>
<dbReference type="KEGG" id="nga:Ngar_c07790"/>
<evidence type="ECO:0000313" key="1">
    <source>
        <dbReference type="EMBL" id="AFU57721.1"/>
    </source>
</evidence>
<organism evidence="1 2">
    <name type="scientific">Nitrososphaera gargensis (strain Ga9.2)</name>
    <dbReference type="NCBI Taxonomy" id="1237085"/>
    <lineage>
        <taxon>Archaea</taxon>
        <taxon>Nitrososphaerota</taxon>
        <taxon>Nitrososphaeria</taxon>
        <taxon>Nitrososphaerales</taxon>
        <taxon>Nitrososphaeraceae</taxon>
        <taxon>Nitrososphaera</taxon>
    </lineage>
</organism>
<name>K0I8Y6_NITGG</name>
<dbReference type="RefSeq" id="WP_015018266.1">
    <property type="nucleotide sequence ID" value="NC_018719.1"/>
</dbReference>
<dbReference type="EMBL" id="CP002408">
    <property type="protein sequence ID" value="AFU57721.1"/>
    <property type="molecule type" value="Genomic_DNA"/>
</dbReference>
<dbReference type="GeneID" id="13795174"/>
<dbReference type="Proteomes" id="UP000008037">
    <property type="component" value="Chromosome"/>
</dbReference>
<reference evidence="1 2" key="1">
    <citation type="journal article" date="2012" name="Environ. Microbiol.">
        <title>The genome of the ammonia-oxidizing Candidatus Nitrososphaera gargensis: insights into metabolic versatility and environmental adaptations.</title>
        <authorList>
            <person name="Spang A."/>
            <person name="Poehlein A."/>
            <person name="Offre P."/>
            <person name="Zumbragel S."/>
            <person name="Haider S."/>
            <person name="Rychlik N."/>
            <person name="Nowka B."/>
            <person name="Schmeisser C."/>
            <person name="Lebedeva E.V."/>
            <person name="Rattei T."/>
            <person name="Bohm C."/>
            <person name="Schmid M."/>
            <person name="Galushko A."/>
            <person name="Hatzenpichler R."/>
            <person name="Weinmaier T."/>
            <person name="Daniel R."/>
            <person name="Schleper C."/>
            <person name="Spieck E."/>
            <person name="Streit W."/>
            <person name="Wagner M."/>
        </authorList>
    </citation>
    <scope>NUCLEOTIDE SEQUENCE [LARGE SCALE GENOMIC DNA]</scope>
    <source>
        <strain evidence="2">Ga9.2</strain>
    </source>
</reference>
<accession>K0I8Y6</accession>
<dbReference type="AlphaFoldDB" id="K0I8Y6"/>
<dbReference type="HOGENOM" id="CLU_1811512_0_0_2"/>
<dbReference type="OrthoDB" id="27015at2157"/>
<sequence length="142" mass="15697">MTGTAKIVYREAKERGHVSPLSLMSNINLIHANFFFMDIVGLSDPYISTRTQIKKIETLNKSIMECDAFKSTPKEMMLVLPTGDVYGSDLCVERFVQQSVSLGGESAQSNRPVISTAIMYGTNLKSTSNNCHNAGEHEIPNH</sequence>
<proteinExistence type="predicted"/>
<gene>
    <name evidence="1" type="ordered locus">Ngar_c07790</name>
</gene>
<keyword evidence="2" id="KW-1185">Reference proteome</keyword>